<accession>A0A2G8RKR4</accession>
<sequence>MATDDRGKIVDLFDFFQRWPSLRHAMIEVCSGSEISPHDSATLRWMIEVVDRVGPRDLDGT</sequence>
<proteinExistence type="predicted"/>
<keyword evidence="2" id="KW-1185">Reference proteome</keyword>
<reference evidence="1 2" key="1">
    <citation type="submission" date="2013-09" db="EMBL/GenBank/DDBJ databases">
        <title>Genome sequencing of Phaeobacter antarcticus sp. nov. SM1211.</title>
        <authorList>
            <person name="Zhang X.-Y."/>
            <person name="Liu C."/>
            <person name="Chen X.-L."/>
            <person name="Xie B.-B."/>
            <person name="Qin Q.-L."/>
            <person name="Rong J.-C."/>
            <person name="Zhang Y.-Z."/>
        </authorList>
    </citation>
    <scope>NUCLEOTIDE SEQUENCE [LARGE SCALE GENOMIC DNA]</scope>
    <source>
        <strain evidence="1 2">SM1211</strain>
    </source>
</reference>
<dbReference type="AlphaFoldDB" id="A0A2G8RKR4"/>
<comment type="caution">
    <text evidence="1">The sequence shown here is derived from an EMBL/GenBank/DDBJ whole genome shotgun (WGS) entry which is preliminary data.</text>
</comment>
<gene>
    <name evidence="1" type="ORF">P775_01090</name>
</gene>
<dbReference type="Proteomes" id="UP000231259">
    <property type="component" value="Unassembled WGS sequence"/>
</dbReference>
<name>A0A2G8RKR4_9RHOB</name>
<dbReference type="RefSeq" id="WP_099909216.1">
    <property type="nucleotide sequence ID" value="NZ_AWWI01000016.1"/>
</dbReference>
<protein>
    <submittedName>
        <fullName evidence="1">Uncharacterized protein</fullName>
    </submittedName>
</protein>
<dbReference type="EMBL" id="AWWI01000016">
    <property type="protein sequence ID" value="PIL22092.1"/>
    <property type="molecule type" value="Genomic_DNA"/>
</dbReference>
<dbReference type="OrthoDB" id="8480178at2"/>
<evidence type="ECO:0000313" key="2">
    <source>
        <dbReference type="Proteomes" id="UP000231259"/>
    </source>
</evidence>
<evidence type="ECO:0000313" key="1">
    <source>
        <dbReference type="EMBL" id="PIL22092.1"/>
    </source>
</evidence>
<organism evidence="1 2">
    <name type="scientific">Puniceibacterium antarcticum</name>
    <dbReference type="NCBI Taxonomy" id="1206336"/>
    <lineage>
        <taxon>Bacteria</taxon>
        <taxon>Pseudomonadati</taxon>
        <taxon>Pseudomonadota</taxon>
        <taxon>Alphaproteobacteria</taxon>
        <taxon>Rhodobacterales</taxon>
        <taxon>Paracoccaceae</taxon>
        <taxon>Puniceibacterium</taxon>
    </lineage>
</organism>